<proteinExistence type="predicted"/>
<dbReference type="Proteomes" id="UP000002808">
    <property type="component" value="Unassembled WGS sequence"/>
</dbReference>
<sequence length="40" mass="4636">MGFLLRSIKRSISTFFILNPLLKNNKSLFSGFQVKLSLIY</sequence>
<gene>
    <name evidence="1" type="ORF">OUC_1247</name>
</gene>
<evidence type="ECO:0000313" key="2">
    <source>
        <dbReference type="Proteomes" id="UP000002808"/>
    </source>
</evidence>
<dbReference type="EMBL" id="AMOQ01000005">
    <property type="protein sequence ID" value="EKE79767.1"/>
    <property type="molecule type" value="Genomic_DNA"/>
</dbReference>
<comment type="caution">
    <text evidence="1">The sequence shown here is derived from an EMBL/GenBank/DDBJ whole genome shotgun (WGS) entry which is preliminary data.</text>
</comment>
<organism evidence="1 2">
    <name type="scientific">Helicobacter pylori R018c</name>
    <dbReference type="NCBI Taxonomy" id="1145110"/>
    <lineage>
        <taxon>Bacteria</taxon>
        <taxon>Pseudomonadati</taxon>
        <taxon>Campylobacterota</taxon>
        <taxon>Epsilonproteobacteria</taxon>
        <taxon>Campylobacterales</taxon>
        <taxon>Helicobacteraceae</taxon>
        <taxon>Helicobacter</taxon>
    </lineage>
</organism>
<reference evidence="1 2" key="1">
    <citation type="submission" date="2012-08" db="EMBL/GenBank/DDBJ databases">
        <title>Comparative Sequence Analysis of H. pylori isolates.</title>
        <authorList>
            <person name="Blanchard T.G."/>
            <person name="Czinn S.J."/>
            <person name="McCracken C.M."/>
            <person name="Abolude K.A."/>
            <person name="Shefchek K.S."/>
            <person name="Maroo A.M."/>
            <person name="Santana-Cruz I.S."/>
            <person name="Tallon L.J."/>
            <person name="Ficke F.W.F."/>
        </authorList>
    </citation>
    <scope>NUCLEOTIDE SEQUENCE [LARGE SCALE GENOMIC DNA]</scope>
    <source>
        <strain evidence="1 2">R018c</strain>
    </source>
</reference>
<accession>K2JYU5</accession>
<name>K2JYU5_HELPX</name>
<protein>
    <submittedName>
        <fullName evidence="1">Uncharacterized protein</fullName>
    </submittedName>
</protein>
<evidence type="ECO:0000313" key="1">
    <source>
        <dbReference type="EMBL" id="EKE79767.1"/>
    </source>
</evidence>
<dbReference type="PATRIC" id="fig|1145110.4.peg.1225"/>
<dbReference type="AlphaFoldDB" id="K2JYU5"/>